<evidence type="ECO:0000256" key="1">
    <source>
        <dbReference type="SAM" id="MobiDB-lite"/>
    </source>
</evidence>
<comment type="caution">
    <text evidence="2">The sequence shown here is derived from an EMBL/GenBank/DDBJ whole genome shotgun (WGS) entry which is preliminary data.</text>
</comment>
<accession>A0A7X9E671</accession>
<proteinExistence type="predicted"/>
<feature type="region of interest" description="Disordered" evidence="1">
    <location>
        <begin position="194"/>
        <end position="230"/>
    </location>
</feature>
<organism evidence="2 3">
    <name type="scientific">candidate division WWE3 bacterium</name>
    <dbReference type="NCBI Taxonomy" id="2053526"/>
    <lineage>
        <taxon>Bacteria</taxon>
        <taxon>Katanobacteria</taxon>
    </lineage>
</organism>
<dbReference type="EMBL" id="JAAZNV010000004">
    <property type="protein sequence ID" value="NMB91244.1"/>
    <property type="molecule type" value="Genomic_DNA"/>
</dbReference>
<feature type="compositionally biased region" description="Basic and acidic residues" evidence="1">
    <location>
        <begin position="33"/>
        <end position="46"/>
    </location>
</feature>
<evidence type="ECO:0000313" key="3">
    <source>
        <dbReference type="Proteomes" id="UP000590542"/>
    </source>
</evidence>
<reference evidence="2 3" key="1">
    <citation type="journal article" date="2020" name="Biotechnol. Biofuels">
        <title>New insights from the biogas microbiome by comprehensive genome-resolved metagenomics of nearly 1600 species originating from multiple anaerobic digesters.</title>
        <authorList>
            <person name="Campanaro S."/>
            <person name="Treu L."/>
            <person name="Rodriguez-R L.M."/>
            <person name="Kovalovszki A."/>
            <person name="Ziels R.M."/>
            <person name="Maus I."/>
            <person name="Zhu X."/>
            <person name="Kougias P.G."/>
            <person name="Basile A."/>
            <person name="Luo G."/>
            <person name="Schluter A."/>
            <person name="Konstantinidis K.T."/>
            <person name="Angelidaki I."/>
        </authorList>
    </citation>
    <scope>NUCLEOTIDE SEQUENCE [LARGE SCALE GENOMIC DNA]</scope>
    <source>
        <strain evidence="2">AS27yjCOA_202</strain>
    </source>
</reference>
<evidence type="ECO:0000313" key="2">
    <source>
        <dbReference type="EMBL" id="NMB91244.1"/>
    </source>
</evidence>
<name>A0A7X9E671_UNCKA</name>
<sequence>MTNNVPARRSTQRPARKPREPAIAQEGSFYKAGGREVPDARKVQRESNEKNIPYEILHTKQTKEYAEVIVRAYAPNGQYIDDVVHHDFDTIGQLKALEMLKKQVAGDPIYLDNEEIIVFEDLGKPFDEKGRPLLTGQGYLKLLTEMARFRNFSIRDAVTKAARRAQLKVLNKEWRNEGEIKAEQDEIDTVNQIISEEQSKQGPKKAREQVGKRTPRKQPKESEDDKTVDAEYKVKEKPEKPETLDMTGVDLDELKGINKNLDKWIKTCMDQDKPKTEKQVCAWCEDLLDDKKLTLDEFKQVRKALGHDVK</sequence>
<dbReference type="AlphaFoldDB" id="A0A7X9E671"/>
<feature type="compositionally biased region" description="Basic and acidic residues" evidence="1">
    <location>
        <begin position="218"/>
        <end position="230"/>
    </location>
</feature>
<feature type="region of interest" description="Disordered" evidence="1">
    <location>
        <begin position="1"/>
        <end position="46"/>
    </location>
</feature>
<gene>
    <name evidence="2" type="ORF">GYA37_00140</name>
</gene>
<protein>
    <submittedName>
        <fullName evidence="2">Uncharacterized protein</fullName>
    </submittedName>
</protein>
<dbReference type="Proteomes" id="UP000590542">
    <property type="component" value="Unassembled WGS sequence"/>
</dbReference>